<gene>
    <name evidence="12" type="ORF">DFR64_0584</name>
</gene>
<sequence length="766" mass="84572">MPRNELIGNKIHIQGIVQGVGFRPFIYTLAHKYHLTGWVRNSSAGVDIVANGDAIDVAAFIDEIRHNPPPLAHIDSLDVQPASPDGFTAFTILESKSEAGGFIPISPDISICDDCLSELFDPSDRRYRYPFINCTNCGPRFTIIKDIPYDRPLTTMANFQLCEDCSHEYADPLDRRFHAQPVACAECGPQVWFQTGSGRQAEDEGAIQMARAYLKEGKIVALKGLGGFHLACDATNPAAIDELRRRKRRSLKSFAVMVWDSAVAKKYCRISPVEKALLESKERPIVILQRKPDAELPPEIAPNLRTLGVMLPYTPLHYLLLEPEPGYPEVFVMTSGNISEEPIAYTNNSALYELASIADGYLLNNRDIETRLDDSVLAEFRGQPYFFRRSRGFAPNPLKSAGPLREILAVGAELKNTFCLTKDHYAFLSHHIGDLENLETLRAFESGIPHYEHIFKVKPTAIVRDLHPDYLSSQYAQARAEREGLPILNVQHHHAHLGACLADNAWESPEAVIGAIFDGTGLGMDGRIWGGEWLNGNYAAFERRLHLAYYPLPGGDSAVRQPKRLAAAYLYQAGIDWSDDLPPMQALSAEDRAVLAAQLEKDINCPRTSSMGRLFDAVASLIGICQEINYEAQAAIELENVRDPQAAGDYPFTLSDGIIDFAPLLRAIVDDLRAGVQPAVISAKFHHSVVKMLLSGCEFIRQESGSSVVALSGGVWQNMALLNEAVPALEASGFTVLVHRHVPPNDGCIALGQAFIANQQLELLER</sequence>
<keyword evidence="12" id="KW-0808">Transferase</keyword>
<dbReference type="InterPro" id="IPR001792">
    <property type="entry name" value="Acylphosphatase-like_dom"/>
</dbReference>
<organism evidence="12 13">
    <name type="scientific">Pelolinea submarina</name>
    <dbReference type="NCBI Taxonomy" id="913107"/>
    <lineage>
        <taxon>Bacteria</taxon>
        <taxon>Bacillati</taxon>
        <taxon>Chloroflexota</taxon>
        <taxon>Anaerolineae</taxon>
        <taxon>Anaerolineales</taxon>
        <taxon>Anaerolineaceae</taxon>
        <taxon>Pelolinea</taxon>
    </lineage>
</organism>
<keyword evidence="4" id="KW-0479">Metal-binding</keyword>
<evidence type="ECO:0000259" key="11">
    <source>
        <dbReference type="PROSITE" id="PS51163"/>
    </source>
</evidence>
<dbReference type="PROSITE" id="PS51163">
    <property type="entry name" value="YRDC"/>
    <property type="match status" value="1"/>
</dbReference>
<accession>A0A347ZTR4</accession>
<dbReference type="InterPro" id="IPR017968">
    <property type="entry name" value="Acylphosphatase_CS"/>
</dbReference>
<keyword evidence="5" id="KW-0863">Zinc-finger</keyword>
<keyword evidence="3" id="KW-0436">Ligase</keyword>
<comment type="similarity">
    <text evidence="2 8">Belongs to the carbamoyltransferase HypF family.</text>
</comment>
<evidence type="ECO:0000256" key="3">
    <source>
        <dbReference type="ARBA" id="ARBA00022598"/>
    </source>
</evidence>
<dbReference type="InterPro" id="IPR036046">
    <property type="entry name" value="Acylphosphatase-like_dom_sf"/>
</dbReference>
<evidence type="ECO:0000313" key="13">
    <source>
        <dbReference type="Proteomes" id="UP000256388"/>
    </source>
</evidence>
<dbReference type="Gene3D" id="3.30.110.120">
    <property type="match status" value="1"/>
</dbReference>
<dbReference type="Proteomes" id="UP000256388">
    <property type="component" value="Unassembled WGS sequence"/>
</dbReference>
<dbReference type="Pfam" id="PF07503">
    <property type="entry name" value="zf-HYPF"/>
    <property type="match status" value="2"/>
</dbReference>
<dbReference type="FunFam" id="3.30.420.40:FF:000124">
    <property type="entry name" value="Carbamoyltransferase HypF"/>
    <property type="match status" value="1"/>
</dbReference>
<dbReference type="InterPro" id="IPR051060">
    <property type="entry name" value="Carbamoyltrans_HypF-like"/>
</dbReference>
<dbReference type="PROSITE" id="PS51160">
    <property type="entry name" value="ACYLPHOSPHATASE_3"/>
    <property type="match status" value="1"/>
</dbReference>
<dbReference type="PIRSF" id="PIRSF006256">
    <property type="entry name" value="CMPcnvr_hdrg_mat"/>
    <property type="match status" value="1"/>
</dbReference>
<evidence type="ECO:0000256" key="6">
    <source>
        <dbReference type="ARBA" id="ARBA00022833"/>
    </source>
</evidence>
<keyword evidence="13" id="KW-1185">Reference proteome</keyword>
<dbReference type="EMBL" id="QUMS01000001">
    <property type="protein sequence ID" value="REG10724.1"/>
    <property type="molecule type" value="Genomic_DNA"/>
</dbReference>
<dbReference type="GO" id="GO:0003725">
    <property type="term" value="F:double-stranded RNA binding"/>
    <property type="evidence" value="ECO:0007669"/>
    <property type="project" value="InterPro"/>
</dbReference>
<dbReference type="UniPathway" id="UPA00335"/>
<dbReference type="SUPFAM" id="SSF54975">
    <property type="entry name" value="Acylphosphatase/BLUF domain-like"/>
    <property type="match status" value="1"/>
</dbReference>
<evidence type="ECO:0000256" key="7">
    <source>
        <dbReference type="ARBA" id="ARBA00048220"/>
    </source>
</evidence>
<comment type="pathway">
    <text evidence="1">Protein modification; [NiFe] hydrogenase maturation.</text>
</comment>
<comment type="catalytic activity">
    <reaction evidence="9">
        <text>an acyl phosphate + H2O = a carboxylate + phosphate + H(+)</text>
        <dbReference type="Rhea" id="RHEA:14965"/>
        <dbReference type="ChEBI" id="CHEBI:15377"/>
        <dbReference type="ChEBI" id="CHEBI:15378"/>
        <dbReference type="ChEBI" id="CHEBI:29067"/>
        <dbReference type="ChEBI" id="CHEBI:43474"/>
        <dbReference type="ChEBI" id="CHEBI:59918"/>
        <dbReference type="EC" id="3.6.1.7"/>
    </reaction>
</comment>
<proteinExistence type="inferred from homology"/>
<dbReference type="InterPro" id="IPR006070">
    <property type="entry name" value="Sua5-like_dom"/>
</dbReference>
<dbReference type="Gene3D" id="3.90.870.50">
    <property type="match status" value="1"/>
</dbReference>
<dbReference type="Gene3D" id="3.30.420.40">
    <property type="match status" value="1"/>
</dbReference>
<comment type="catalytic activity">
    <reaction evidence="7">
        <text>C-terminal L-cysteinyl-[HypE protein] + carbamoyl phosphate + ATP + H2O = C-terminal S-carboxamide-L-cysteinyl-[HypE protein] + AMP + phosphate + diphosphate + H(+)</text>
        <dbReference type="Rhea" id="RHEA:55636"/>
        <dbReference type="Rhea" id="RHEA-COMP:14247"/>
        <dbReference type="Rhea" id="RHEA-COMP:14392"/>
        <dbReference type="ChEBI" id="CHEBI:15377"/>
        <dbReference type="ChEBI" id="CHEBI:15378"/>
        <dbReference type="ChEBI" id="CHEBI:30616"/>
        <dbReference type="ChEBI" id="CHEBI:33019"/>
        <dbReference type="ChEBI" id="CHEBI:43474"/>
        <dbReference type="ChEBI" id="CHEBI:58228"/>
        <dbReference type="ChEBI" id="CHEBI:76913"/>
        <dbReference type="ChEBI" id="CHEBI:139126"/>
        <dbReference type="ChEBI" id="CHEBI:456215"/>
    </reaction>
</comment>
<feature type="active site" evidence="9">
    <location>
        <position position="23"/>
    </location>
</feature>
<dbReference type="InterPro" id="IPR041440">
    <property type="entry name" value="HypF_C"/>
</dbReference>
<keyword evidence="6" id="KW-0862">Zinc</keyword>
<dbReference type="Pfam" id="PF01300">
    <property type="entry name" value="Sua5_yciO_yrdC"/>
    <property type="match status" value="1"/>
</dbReference>
<evidence type="ECO:0000313" key="12">
    <source>
        <dbReference type="EMBL" id="REG10724.1"/>
    </source>
</evidence>
<dbReference type="Pfam" id="PF00708">
    <property type="entry name" value="Acylphosphatase"/>
    <property type="match status" value="1"/>
</dbReference>
<evidence type="ECO:0000256" key="1">
    <source>
        <dbReference type="ARBA" id="ARBA00004711"/>
    </source>
</evidence>
<dbReference type="GO" id="GO:0008270">
    <property type="term" value="F:zinc ion binding"/>
    <property type="evidence" value="ECO:0007669"/>
    <property type="project" value="UniProtKB-KW"/>
</dbReference>
<comment type="caution">
    <text evidence="12">The sequence shown here is derived from an EMBL/GenBank/DDBJ whole genome shotgun (WGS) entry which is preliminary data.</text>
</comment>
<evidence type="ECO:0000259" key="10">
    <source>
        <dbReference type="PROSITE" id="PS51160"/>
    </source>
</evidence>
<evidence type="ECO:0000256" key="9">
    <source>
        <dbReference type="PROSITE-ProRule" id="PRU00520"/>
    </source>
</evidence>
<dbReference type="InterPro" id="IPR055128">
    <property type="entry name" value="HypF_C_2"/>
</dbReference>
<dbReference type="AlphaFoldDB" id="A0A347ZTR4"/>
<dbReference type="GO" id="GO:0016743">
    <property type="term" value="F:carboxyl- or carbamoyltransferase activity"/>
    <property type="evidence" value="ECO:0007669"/>
    <property type="project" value="UniProtKB-UniRule"/>
</dbReference>
<evidence type="ECO:0000256" key="8">
    <source>
        <dbReference type="PIRNR" id="PIRNR006256"/>
    </source>
</evidence>
<feature type="active site" evidence="9">
    <location>
        <position position="41"/>
    </location>
</feature>
<dbReference type="OrthoDB" id="9808093at2"/>
<dbReference type="RefSeq" id="WP_116223888.1">
    <property type="nucleotide sequence ID" value="NZ_AP018437.1"/>
</dbReference>
<name>A0A347ZTR4_9CHLR</name>
<evidence type="ECO:0000256" key="4">
    <source>
        <dbReference type="ARBA" id="ARBA00022723"/>
    </source>
</evidence>
<reference evidence="12 13" key="1">
    <citation type="submission" date="2018-08" db="EMBL/GenBank/DDBJ databases">
        <title>Genomic Encyclopedia of Type Strains, Phase IV (KMG-IV): sequencing the most valuable type-strain genomes for metagenomic binning, comparative biology and taxonomic classification.</title>
        <authorList>
            <person name="Goeker M."/>
        </authorList>
    </citation>
    <scope>NUCLEOTIDE SEQUENCE [LARGE SCALE GENOMIC DNA]</scope>
    <source>
        <strain evidence="12 13">DSM 23923</strain>
    </source>
</reference>
<dbReference type="PANTHER" id="PTHR42959">
    <property type="entry name" value="CARBAMOYLTRANSFERASE"/>
    <property type="match status" value="1"/>
</dbReference>
<feature type="domain" description="Acylphosphatase-like" evidence="10">
    <location>
        <begin position="8"/>
        <end position="94"/>
    </location>
</feature>
<dbReference type="GO" id="GO:0016874">
    <property type="term" value="F:ligase activity"/>
    <property type="evidence" value="ECO:0007669"/>
    <property type="project" value="UniProtKB-UniRule"/>
</dbReference>
<evidence type="ECO:0000256" key="5">
    <source>
        <dbReference type="ARBA" id="ARBA00022771"/>
    </source>
</evidence>
<dbReference type="InterPro" id="IPR011125">
    <property type="entry name" value="Znf_HypF"/>
</dbReference>
<dbReference type="NCBIfam" id="TIGR00143">
    <property type="entry name" value="hypF"/>
    <property type="match status" value="1"/>
</dbReference>
<dbReference type="Pfam" id="PF17788">
    <property type="entry name" value="HypF_C"/>
    <property type="match status" value="1"/>
</dbReference>
<dbReference type="GO" id="GO:0051604">
    <property type="term" value="P:protein maturation"/>
    <property type="evidence" value="ECO:0007669"/>
    <property type="project" value="TreeGrafter"/>
</dbReference>
<dbReference type="PROSITE" id="PS00150">
    <property type="entry name" value="ACYLPHOSPHATASE_1"/>
    <property type="match status" value="1"/>
</dbReference>
<dbReference type="PANTHER" id="PTHR42959:SF1">
    <property type="entry name" value="CARBAMOYLTRANSFERASE HYPF"/>
    <property type="match status" value="1"/>
</dbReference>
<dbReference type="EC" id="6.2.-.-" evidence="8"/>
<protein>
    <recommendedName>
        <fullName evidence="8">Carbamoyltransferase</fullName>
        <ecNumber evidence="8">6.2.-.-</ecNumber>
    </recommendedName>
</protein>
<dbReference type="InterPro" id="IPR004421">
    <property type="entry name" value="Carbamoyltransferase_HypF"/>
</dbReference>
<dbReference type="InterPro" id="IPR017945">
    <property type="entry name" value="DHBP_synth_RibB-like_a/b_dom"/>
</dbReference>
<dbReference type="GO" id="GO:0003998">
    <property type="term" value="F:acylphosphatase activity"/>
    <property type="evidence" value="ECO:0007669"/>
    <property type="project" value="UniProtKB-EC"/>
</dbReference>
<feature type="domain" description="YrdC-like" evidence="11">
    <location>
        <begin position="204"/>
        <end position="392"/>
    </location>
</feature>
<dbReference type="Gene3D" id="3.30.420.360">
    <property type="match status" value="1"/>
</dbReference>
<dbReference type="SUPFAM" id="SSF55821">
    <property type="entry name" value="YrdC/RibB"/>
    <property type="match status" value="1"/>
</dbReference>
<evidence type="ECO:0000256" key="2">
    <source>
        <dbReference type="ARBA" id="ARBA00008097"/>
    </source>
</evidence>
<dbReference type="Pfam" id="PF22521">
    <property type="entry name" value="HypF_C_2"/>
    <property type="match status" value="1"/>
</dbReference>
<keyword evidence="9" id="KW-0378">Hydrolase</keyword>